<dbReference type="AlphaFoldDB" id="A0A561XQ04"/>
<evidence type="ECO:0000313" key="2">
    <source>
        <dbReference type="EMBL" id="TWG38192.1"/>
    </source>
</evidence>
<feature type="domain" description="MaoC-like" evidence="1">
    <location>
        <begin position="31"/>
        <end position="136"/>
    </location>
</feature>
<evidence type="ECO:0000313" key="3">
    <source>
        <dbReference type="Proteomes" id="UP000321485"/>
    </source>
</evidence>
<proteinExistence type="predicted"/>
<protein>
    <submittedName>
        <fullName evidence="2">Acyl dehydratase</fullName>
    </submittedName>
</protein>
<dbReference type="PANTHER" id="PTHR43664">
    <property type="entry name" value="MONOAMINE OXIDASE-RELATED"/>
    <property type="match status" value="1"/>
</dbReference>
<dbReference type="CDD" id="cd03454">
    <property type="entry name" value="YdeM"/>
    <property type="match status" value="1"/>
</dbReference>
<organism evidence="2 3">
    <name type="scientific">Acidovorax delafieldii</name>
    <name type="common">Pseudomonas delafieldii</name>
    <dbReference type="NCBI Taxonomy" id="47920"/>
    <lineage>
        <taxon>Bacteria</taxon>
        <taxon>Pseudomonadati</taxon>
        <taxon>Pseudomonadota</taxon>
        <taxon>Betaproteobacteria</taxon>
        <taxon>Burkholderiales</taxon>
        <taxon>Comamonadaceae</taxon>
        <taxon>Acidovorax</taxon>
    </lineage>
</organism>
<dbReference type="RefSeq" id="WP_146870899.1">
    <property type="nucleotide sequence ID" value="NZ_CAXUPI020000002.1"/>
</dbReference>
<dbReference type="EMBL" id="VJWE01000012">
    <property type="protein sequence ID" value="TWG38192.1"/>
    <property type="molecule type" value="Genomic_DNA"/>
</dbReference>
<dbReference type="InterPro" id="IPR029069">
    <property type="entry name" value="HotDog_dom_sf"/>
</dbReference>
<dbReference type="GeneID" id="51111198"/>
<gene>
    <name evidence="2" type="ORF">ATF69_2134</name>
</gene>
<dbReference type="PANTHER" id="PTHR43664:SF1">
    <property type="entry name" value="BETA-METHYLMALYL-COA DEHYDRATASE"/>
    <property type="match status" value="1"/>
</dbReference>
<accession>A0A561XQ04</accession>
<dbReference type="Gene3D" id="3.10.129.10">
    <property type="entry name" value="Hotdog Thioesterase"/>
    <property type="match status" value="1"/>
</dbReference>
<evidence type="ECO:0000259" key="1">
    <source>
        <dbReference type="Pfam" id="PF01575"/>
    </source>
</evidence>
<name>A0A561XQ04_ACIDE</name>
<dbReference type="InterPro" id="IPR002539">
    <property type="entry name" value="MaoC-like_dom"/>
</dbReference>
<dbReference type="SUPFAM" id="SSF54637">
    <property type="entry name" value="Thioesterase/thiol ester dehydrase-isomerase"/>
    <property type="match status" value="1"/>
</dbReference>
<dbReference type="InterPro" id="IPR052342">
    <property type="entry name" value="MCH/BMMD"/>
</dbReference>
<dbReference type="Proteomes" id="UP000321485">
    <property type="component" value="Unassembled WGS sequence"/>
</dbReference>
<reference evidence="2 3" key="1">
    <citation type="journal article" date="2015" name="Stand. Genomic Sci.">
        <title>Genomic Encyclopedia of Bacterial and Archaeal Type Strains, Phase III: the genomes of soil and plant-associated and newly described type strains.</title>
        <authorList>
            <person name="Whitman W.B."/>
            <person name="Woyke T."/>
            <person name="Klenk H.P."/>
            <person name="Zhou Y."/>
            <person name="Lilburn T.G."/>
            <person name="Beck B.J."/>
            <person name="De Vos P."/>
            <person name="Vandamme P."/>
            <person name="Eisen J.A."/>
            <person name="Garrity G."/>
            <person name="Hugenholtz P."/>
            <person name="Kyrpides N.C."/>
        </authorList>
    </citation>
    <scope>NUCLEOTIDE SEQUENCE [LARGE SCALE GENOMIC DNA]</scope>
    <source>
        <strain evidence="2 3">DSM 64</strain>
    </source>
</reference>
<dbReference type="Pfam" id="PF01575">
    <property type="entry name" value="MaoC_dehydratas"/>
    <property type="match status" value="1"/>
</dbReference>
<comment type="caution">
    <text evidence="2">The sequence shown here is derived from an EMBL/GenBank/DDBJ whole genome shotgun (WGS) entry which is preliminary data.</text>
</comment>
<sequence>MTQTPASNVSTAPTSPIYLDDLSVGDQFQSGEHAMDEAQITTFAAQFDPQPFHLDDAAARETLFGGLAASGWHTAAVTMRLQVTSGLPIAGGIIGAGGELSWPRPTRATDVLHVVSEVVQIQPSKSKPDRGMVTVRSETRNQHGDVLQLSTVRIVVPRRPAAGGAGA</sequence>